<organism evidence="1 2">
    <name type="scientific">Alicyclobacillus fastidiosus</name>
    <dbReference type="NCBI Taxonomy" id="392011"/>
    <lineage>
        <taxon>Bacteria</taxon>
        <taxon>Bacillati</taxon>
        <taxon>Bacillota</taxon>
        <taxon>Bacilli</taxon>
        <taxon>Bacillales</taxon>
        <taxon>Alicyclobacillaceae</taxon>
        <taxon>Alicyclobacillus</taxon>
    </lineage>
</organism>
<name>A0ABV5AJN0_9BACL</name>
<dbReference type="InterPro" id="IPR018680">
    <property type="entry name" value="DUF2164"/>
</dbReference>
<gene>
    <name evidence="1" type="ORF">KKP3000_001635</name>
</gene>
<accession>A0ABV5AJN0</accession>
<keyword evidence="2" id="KW-1185">Reference proteome</keyword>
<sequence>MLVLKIPKEQKQTVIHNIQSYFDDELSQTLGELAAENLLDFMLKQLGPTIYNQAIRDARAVVMQQMERVDEEIYALEQSVDLRYRD</sequence>
<evidence type="ECO:0000313" key="1">
    <source>
        <dbReference type="EMBL" id="MFB5192432.1"/>
    </source>
</evidence>
<dbReference type="Pfam" id="PF09932">
    <property type="entry name" value="DUF2164"/>
    <property type="match status" value="1"/>
</dbReference>
<dbReference type="EMBL" id="JBDXSU010000022">
    <property type="protein sequence ID" value="MFB5192432.1"/>
    <property type="molecule type" value="Genomic_DNA"/>
</dbReference>
<protein>
    <submittedName>
        <fullName evidence="1">DUF2164 domain-containing protein</fullName>
    </submittedName>
</protein>
<reference evidence="1 2" key="1">
    <citation type="journal article" date="2024" name="Int. J. Mol. Sci.">
        <title>Exploration of Alicyclobacillus spp. Genome in Search of Antibiotic Resistance.</title>
        <authorList>
            <person name="Bucka-Kolendo J."/>
            <person name="Kiousi D.E."/>
            <person name="Dekowska A."/>
            <person name="Mikolajczuk-Szczyrba A."/>
            <person name="Karadedos D.M."/>
            <person name="Michael P."/>
            <person name="Galanis A."/>
            <person name="Sokolowska B."/>
        </authorList>
    </citation>
    <scope>NUCLEOTIDE SEQUENCE [LARGE SCALE GENOMIC DNA]</scope>
    <source>
        <strain evidence="1 2">KKP 3000</strain>
    </source>
</reference>
<proteinExistence type="predicted"/>
<dbReference type="Proteomes" id="UP001579974">
    <property type="component" value="Unassembled WGS sequence"/>
</dbReference>
<dbReference type="RefSeq" id="WP_275473265.1">
    <property type="nucleotide sequence ID" value="NZ_CP162940.1"/>
</dbReference>
<comment type="caution">
    <text evidence="1">The sequence shown here is derived from an EMBL/GenBank/DDBJ whole genome shotgun (WGS) entry which is preliminary data.</text>
</comment>
<evidence type="ECO:0000313" key="2">
    <source>
        <dbReference type="Proteomes" id="UP001579974"/>
    </source>
</evidence>